<feature type="compositionally biased region" description="Basic and acidic residues" evidence="3">
    <location>
        <begin position="369"/>
        <end position="380"/>
    </location>
</feature>
<evidence type="ECO:0000313" key="5">
    <source>
        <dbReference type="Proteomes" id="UP000440578"/>
    </source>
</evidence>
<reference evidence="4 5" key="1">
    <citation type="submission" date="2019-07" db="EMBL/GenBank/DDBJ databases">
        <title>Draft genome assembly of a fouling barnacle, Amphibalanus amphitrite (Darwin, 1854): The first reference genome for Thecostraca.</title>
        <authorList>
            <person name="Kim W."/>
        </authorList>
    </citation>
    <scope>NUCLEOTIDE SEQUENCE [LARGE SCALE GENOMIC DNA]</scope>
    <source>
        <strain evidence="4">SNU_AA5</strain>
        <tissue evidence="4">Soma without cirri and trophi</tissue>
    </source>
</reference>
<feature type="region of interest" description="Disordered" evidence="3">
    <location>
        <begin position="738"/>
        <end position="784"/>
    </location>
</feature>
<dbReference type="Pfam" id="PF02820">
    <property type="entry name" value="MBT"/>
    <property type="match status" value="3"/>
</dbReference>
<dbReference type="InterPro" id="IPR004092">
    <property type="entry name" value="Mbt"/>
</dbReference>
<evidence type="ECO:0000256" key="2">
    <source>
        <dbReference type="PROSITE-ProRule" id="PRU00459"/>
    </source>
</evidence>
<dbReference type="GO" id="GO:0042393">
    <property type="term" value="F:histone binding"/>
    <property type="evidence" value="ECO:0007669"/>
    <property type="project" value="TreeGrafter"/>
</dbReference>
<evidence type="ECO:0000256" key="1">
    <source>
        <dbReference type="ARBA" id="ARBA00022737"/>
    </source>
</evidence>
<organism evidence="4 5">
    <name type="scientific">Amphibalanus amphitrite</name>
    <name type="common">Striped barnacle</name>
    <name type="synonym">Balanus amphitrite</name>
    <dbReference type="NCBI Taxonomy" id="1232801"/>
    <lineage>
        <taxon>Eukaryota</taxon>
        <taxon>Metazoa</taxon>
        <taxon>Ecdysozoa</taxon>
        <taxon>Arthropoda</taxon>
        <taxon>Crustacea</taxon>
        <taxon>Multicrustacea</taxon>
        <taxon>Cirripedia</taxon>
        <taxon>Thoracica</taxon>
        <taxon>Thoracicalcarea</taxon>
        <taxon>Balanomorpha</taxon>
        <taxon>Balanoidea</taxon>
        <taxon>Balanidae</taxon>
        <taxon>Amphibalaninae</taxon>
        <taxon>Amphibalanus</taxon>
    </lineage>
</organism>
<dbReference type="PANTHER" id="PTHR12247:SF129">
    <property type="entry name" value="SOP-2-RELATED PROTEIN 3"/>
    <property type="match status" value="1"/>
</dbReference>
<feature type="repeat" description="MBT" evidence="2">
    <location>
        <begin position="102"/>
        <end position="217"/>
    </location>
</feature>
<dbReference type="OrthoDB" id="6342757at2759"/>
<comment type="caution">
    <text evidence="4">The sequence shown here is derived from an EMBL/GenBank/DDBJ whole genome shotgun (WGS) entry which is preliminary data.</text>
</comment>
<dbReference type="Gene3D" id="2.30.30.140">
    <property type="match status" value="3"/>
</dbReference>
<feature type="region of interest" description="Disordered" evidence="3">
    <location>
        <begin position="825"/>
        <end position="1122"/>
    </location>
</feature>
<feature type="region of interest" description="Disordered" evidence="3">
    <location>
        <begin position="331"/>
        <end position="402"/>
    </location>
</feature>
<feature type="compositionally biased region" description="Pro residues" evidence="3">
    <location>
        <begin position="472"/>
        <end position="483"/>
    </location>
</feature>
<feature type="compositionally biased region" description="Polar residues" evidence="3">
    <location>
        <begin position="848"/>
        <end position="865"/>
    </location>
</feature>
<keyword evidence="1" id="KW-0677">Repeat</keyword>
<feature type="compositionally biased region" description="Acidic residues" evidence="3">
    <location>
        <begin position="539"/>
        <end position="562"/>
    </location>
</feature>
<dbReference type="SMART" id="SM00561">
    <property type="entry name" value="MBT"/>
    <property type="match status" value="3"/>
</dbReference>
<dbReference type="PANTHER" id="PTHR12247">
    <property type="entry name" value="POLYCOMB GROUP PROTEIN"/>
    <property type="match status" value="1"/>
</dbReference>
<feature type="compositionally biased region" description="Polar residues" evidence="3">
    <location>
        <begin position="1077"/>
        <end position="1093"/>
    </location>
</feature>
<dbReference type="GO" id="GO:0005634">
    <property type="term" value="C:nucleus"/>
    <property type="evidence" value="ECO:0007669"/>
    <property type="project" value="InterPro"/>
</dbReference>
<dbReference type="GO" id="GO:0003682">
    <property type="term" value="F:chromatin binding"/>
    <property type="evidence" value="ECO:0007669"/>
    <property type="project" value="TreeGrafter"/>
</dbReference>
<dbReference type="EMBL" id="VIIS01001643">
    <property type="protein sequence ID" value="KAF0295002.1"/>
    <property type="molecule type" value="Genomic_DNA"/>
</dbReference>
<proteinExistence type="predicted"/>
<sequence length="1256" mass="129966">MDSDADSNIAAKCGSEGFIWEQYLEDSELGAVDSSVFKHVQQDAPSYSVGEVVEVVAGGGESVWPATVTMVCDGLIRVRYLGSSGSAGDLWCDAAGSRLRPLGWSRQQDVPTVAPPGISADELPEGVTGLKQEQGAPPVRTCGVDLERITEGMKLELLDDNEPYHVWTATVLERCGVRLHLRRDTLDNTPDLWLCANSPRVRHFGWAGRTGAPFVYQPPSSCANDRTEAEWQAILEMSRDEARQMAVDDSILPHVKFEFPTKHSLTVGCRLEAVHPDRTAICPASVVAVIDSYFFRVQIDDSTVSWLSSLDDPTILPFGWCQEHGLDCSGDDLLPSRAPSPEEENTTERASPLQDLSEGADKLPNGDGHQTEEPEIKQEIDDTPDSQQTADNGPDSAQTVELSGSLSGGVVGEWLLEEPGQGTDEPAVLDGGEPWLHLSPVSEEVLSRPPTGADERRTPSCAASPGSRPPSGAGPPPSEPSPPGDDVLLEEMTGPGLIQVERDIPGPTEIEENSPEPVEVELSLGCDLSPTATDAQSEGGDDVPPDDVLLELEDGDDPEDGEVSPPEDVLLELLDSNDPPLENVDDSPMEEVKNVSPEDGGCPPLEDIPAEPESPIETALHSTENELLSVAEAAPPTTDTEPPSSDLPAGLDATIASALPEAVAAPLPANDASIVPQPVAAAGSAASLITEPPTTGGVSASSAAPLIETAPLEDTAIQHQQEKMVDSSAPAVTDALVGSPRARTGPVPVESFVTVSADGGRKEDNDSSAAGSGPRKSPAAGSGLDLVESVVAAPTGGVTPEDVSPAVGPGPVKSPVIAPITGMQMEGTSSLGAGSGPVESAMAAQESGRLSSNLGPEDSVTTTPAGDQRPEGSSPGDEFLSVQSLAVGAGSNPVKSAVTTPAGGERPENTTPDDEPAHVQSPPVSSGLGAIDSSMTVPAGDGRREDGFSGTQPGPGASPAVSSESGVDPKDSSVTTPAGGAQTEAGDCSTDKPKSEKSPVAGIDLDPEESTVAVPSAAVPSEETGLSSTDCGSVKSPVVGAGLSPVQSSVEAPAVDGPPEKDDSSGASAELMESATAAPTSDTQPQDIVSTAVTPDPVEPSALTAPTADEPPEVSSSAAGSCPLDSPCDCVIHWWAYGENRRFNRWTLSGGSSRDCAGRRRTPRGRYLTASVLRPGGPGAGGRGRDCPPALLWSWWIPRRPTSCARQAVQRTGRTPGVATTALGGRVSAEIRERTQGWQTTVERAVWASRPCGQTY</sequence>
<dbReference type="SUPFAM" id="SSF63748">
    <property type="entry name" value="Tudor/PWWP/MBT"/>
    <property type="match status" value="3"/>
</dbReference>
<dbReference type="InterPro" id="IPR050548">
    <property type="entry name" value="PcG_chromatin_remod_factors"/>
</dbReference>
<feature type="repeat" description="MBT" evidence="2">
    <location>
        <begin position="229"/>
        <end position="331"/>
    </location>
</feature>
<evidence type="ECO:0000256" key="3">
    <source>
        <dbReference type="SAM" id="MobiDB-lite"/>
    </source>
</evidence>
<protein>
    <submittedName>
        <fullName evidence="4">Scm-like with four MBT domains protein 2</fullName>
    </submittedName>
</protein>
<keyword evidence="5" id="KW-1185">Reference proteome</keyword>
<feature type="compositionally biased region" description="Polar residues" evidence="3">
    <location>
        <begin position="385"/>
        <end position="399"/>
    </location>
</feature>
<name>A0A6A4VW08_AMPAM</name>
<evidence type="ECO:0000313" key="4">
    <source>
        <dbReference type="EMBL" id="KAF0295002.1"/>
    </source>
</evidence>
<gene>
    <name evidence="4" type="primary">SFMBT2</name>
    <name evidence="4" type="ORF">FJT64_007384</name>
</gene>
<dbReference type="AlphaFoldDB" id="A0A6A4VW08"/>
<feature type="region of interest" description="Disordered" evidence="3">
    <location>
        <begin position="419"/>
        <end position="621"/>
    </location>
</feature>
<dbReference type="GO" id="GO:0045892">
    <property type="term" value="P:negative regulation of DNA-templated transcription"/>
    <property type="evidence" value="ECO:0007669"/>
    <property type="project" value="TreeGrafter"/>
</dbReference>
<feature type="compositionally biased region" description="Low complexity" evidence="3">
    <location>
        <begin position="459"/>
        <end position="471"/>
    </location>
</feature>
<dbReference type="PROSITE" id="PS51079">
    <property type="entry name" value="MBT"/>
    <property type="match status" value="2"/>
</dbReference>
<accession>A0A6A4VW08</accession>
<dbReference type="Proteomes" id="UP000440578">
    <property type="component" value="Unassembled WGS sequence"/>
</dbReference>